<dbReference type="GO" id="GO:0006361">
    <property type="term" value="P:transcription initiation at RNA polymerase I promoter"/>
    <property type="evidence" value="ECO:0007669"/>
    <property type="project" value="InterPro"/>
</dbReference>
<dbReference type="EMBL" id="AVOT02005788">
    <property type="protein sequence ID" value="MBW0479983.1"/>
    <property type="molecule type" value="Genomic_DNA"/>
</dbReference>
<dbReference type="AlphaFoldDB" id="A0A9Q3CBI8"/>
<evidence type="ECO:0000313" key="4">
    <source>
        <dbReference type="Proteomes" id="UP000765509"/>
    </source>
</evidence>
<feature type="region of interest" description="Disordered" evidence="2">
    <location>
        <begin position="15"/>
        <end position="53"/>
    </location>
</feature>
<comment type="similarity">
    <text evidence="1">Belongs to the RRN3 family.</text>
</comment>
<feature type="compositionally biased region" description="Low complexity" evidence="2">
    <location>
        <begin position="15"/>
        <end position="34"/>
    </location>
</feature>
<gene>
    <name evidence="3" type="ORF">O181_019698</name>
</gene>
<dbReference type="Pfam" id="PF05327">
    <property type="entry name" value="RRN3"/>
    <property type="match status" value="1"/>
</dbReference>
<organism evidence="3 4">
    <name type="scientific">Austropuccinia psidii MF-1</name>
    <dbReference type="NCBI Taxonomy" id="1389203"/>
    <lineage>
        <taxon>Eukaryota</taxon>
        <taxon>Fungi</taxon>
        <taxon>Dikarya</taxon>
        <taxon>Basidiomycota</taxon>
        <taxon>Pucciniomycotina</taxon>
        <taxon>Pucciniomycetes</taxon>
        <taxon>Pucciniales</taxon>
        <taxon>Sphaerophragmiaceae</taxon>
        <taxon>Austropuccinia</taxon>
    </lineage>
</organism>
<name>A0A9Q3CBI8_9BASI</name>
<feature type="region of interest" description="Disordered" evidence="2">
    <location>
        <begin position="344"/>
        <end position="385"/>
    </location>
</feature>
<evidence type="ECO:0000313" key="3">
    <source>
        <dbReference type="EMBL" id="MBW0479983.1"/>
    </source>
</evidence>
<evidence type="ECO:0000256" key="2">
    <source>
        <dbReference type="SAM" id="MobiDB-lite"/>
    </source>
</evidence>
<feature type="compositionally biased region" description="Acidic residues" evidence="2">
    <location>
        <begin position="344"/>
        <end position="375"/>
    </location>
</feature>
<dbReference type="PANTHER" id="PTHR12790:SF0">
    <property type="entry name" value="RNA POLYMERASE I-SPECIFIC TRANSCRIPTION INITIATION FACTOR RRN3-RELATED"/>
    <property type="match status" value="1"/>
</dbReference>
<comment type="caution">
    <text evidence="3">The sequence shown here is derived from an EMBL/GenBank/DDBJ whole genome shotgun (WGS) entry which is preliminary data.</text>
</comment>
<proteinExistence type="inferred from homology"/>
<dbReference type="OrthoDB" id="26970at2759"/>
<evidence type="ECO:0000256" key="1">
    <source>
        <dbReference type="ARBA" id="ARBA00010098"/>
    </source>
</evidence>
<dbReference type="GO" id="GO:0001181">
    <property type="term" value="F:RNA polymerase I general transcription initiation factor activity"/>
    <property type="evidence" value="ECO:0007669"/>
    <property type="project" value="InterPro"/>
</dbReference>
<reference evidence="3" key="1">
    <citation type="submission" date="2021-03" db="EMBL/GenBank/DDBJ databases">
        <title>Draft genome sequence of rust myrtle Austropuccinia psidii MF-1, a brazilian biotype.</title>
        <authorList>
            <person name="Quecine M.C."/>
            <person name="Pachon D.M.R."/>
            <person name="Bonatelli M.L."/>
            <person name="Correr F.H."/>
            <person name="Franceschini L.M."/>
            <person name="Leite T.F."/>
            <person name="Margarido G.R.A."/>
            <person name="Almeida C.A."/>
            <person name="Ferrarezi J.A."/>
            <person name="Labate C.A."/>
        </authorList>
    </citation>
    <scope>NUCLEOTIDE SEQUENCE</scope>
    <source>
        <strain evidence="3">MF-1</strain>
    </source>
</reference>
<accession>A0A9Q3CBI8</accession>
<sequence>MTLTMSSSCSSIANSFNSSSESLTSTQSSNSIISKSKKRARFNDETEDEMDQKTISTYITFNNDDPPLKKPRLQTDPASELAQFADNQLSCQGMYLSFIETAFAERITGKTDRYEQLLSQFETSCPPTSSSNPSDSKPSVNLTRIQGWIGALTSLVSRLDISHSFLVDKVLSLPWMILDQDFVQVYSRFVKGLVSSRSEWIQLVLEKIVRGFQYRSVSLENFSEALPMTTKRRMIYQRHHFLLSSLLPLVPTLPSILWPLLESYFPNKRDHCDAHVCYTTNLLKLSTYCPELHQRIIQLCVQKCLNIDVEIQVEVEEWEDDDGRLEEEFFGKSVEETLDKSWAEDDDFRADSDDENDQDDLDFDDLSTDGDFSDAEDQHQLKTTSGRSIKKVKRLAAKLDAMLRCMFDHLHYISLGTHSTSTCPIAEPLKQSRPSSSNQISSPSLNLQRQLNQEAMFDMLLSSFESSILRTRRSRHTQFILFWYASLQPSFADSLLATLVECALYSSEEDCSIPVATQVAAVSYIASLVSRARYIDKSTTRHIVSLLCARLENGLSQQKMTLKSHAIWYAIAQAVFYIFCFRWKDLLREDHEDDADEQIGRVNQIKGKWLSALKVLEKAILSPLNPLKFCASTVVTQFAKVSLQTNFIYCYNIIRINSKLPKSFTKNSDIKKPIDLAHENPQNPLLSMSMRQDLKSEVMVRQVLNESKMDSFFPFDPCKLPLSSCYLNSIYRVWEVNDDDEDDDDDDDDDDRVD</sequence>
<dbReference type="InterPro" id="IPR007991">
    <property type="entry name" value="RNA_pol_I_trans_ini_fac_RRN3"/>
</dbReference>
<dbReference type="PANTHER" id="PTHR12790">
    <property type="entry name" value="TRANSCRIPTION INITIATION FACTOR IA RRN3"/>
    <property type="match status" value="1"/>
</dbReference>
<protein>
    <recommendedName>
        <fullName evidence="5">RNA polymerase I-specific transcription initiation factor RRN3</fullName>
    </recommendedName>
</protein>
<dbReference type="Proteomes" id="UP000765509">
    <property type="component" value="Unassembled WGS sequence"/>
</dbReference>
<evidence type="ECO:0008006" key="5">
    <source>
        <dbReference type="Google" id="ProtNLM"/>
    </source>
</evidence>
<keyword evidence="4" id="KW-1185">Reference proteome</keyword>
<dbReference type="GO" id="GO:0005634">
    <property type="term" value="C:nucleus"/>
    <property type="evidence" value="ECO:0007669"/>
    <property type="project" value="TreeGrafter"/>
</dbReference>
<dbReference type="GO" id="GO:0001042">
    <property type="term" value="F:RNA polymerase I core binding"/>
    <property type="evidence" value="ECO:0007669"/>
    <property type="project" value="TreeGrafter"/>
</dbReference>